<dbReference type="OrthoDB" id="284473at2759"/>
<dbReference type="HOGENOM" id="CLU_051516_0_0_1"/>
<dbReference type="Proteomes" id="UP000000709">
    <property type="component" value="Unassembled WGS sequence"/>
</dbReference>
<dbReference type="AlphaFoldDB" id="G3AT88"/>
<evidence type="ECO:0000256" key="1">
    <source>
        <dbReference type="SAM" id="MobiDB-lite"/>
    </source>
</evidence>
<reference evidence="2 3" key="1">
    <citation type="journal article" date="2011" name="Proc. Natl. Acad. Sci. U.S.A.">
        <title>Comparative genomics of xylose-fermenting fungi for enhanced biofuel production.</title>
        <authorList>
            <person name="Wohlbach D.J."/>
            <person name="Kuo A."/>
            <person name="Sato T.K."/>
            <person name="Potts K.M."/>
            <person name="Salamov A.A."/>
            <person name="LaButti K.M."/>
            <person name="Sun H."/>
            <person name="Clum A."/>
            <person name="Pangilinan J.L."/>
            <person name="Lindquist E.A."/>
            <person name="Lucas S."/>
            <person name="Lapidus A."/>
            <person name="Jin M."/>
            <person name="Gunawan C."/>
            <person name="Balan V."/>
            <person name="Dale B.E."/>
            <person name="Jeffries T.W."/>
            <person name="Zinkel R."/>
            <person name="Barry K.W."/>
            <person name="Grigoriev I.V."/>
            <person name="Gasch A.P."/>
        </authorList>
    </citation>
    <scope>NUCLEOTIDE SEQUENCE [LARGE SCALE GENOMIC DNA]</scope>
    <source>
        <strain evidence="3">NRRL Y-27907 / 11-Y1</strain>
    </source>
</reference>
<name>G3AT88_SPAPN</name>
<dbReference type="InParanoid" id="G3AT88"/>
<dbReference type="eggNOG" id="ENOG502RPPX">
    <property type="taxonomic scope" value="Eukaryota"/>
</dbReference>
<accession>G3AT88</accession>
<organism evidence="3">
    <name type="scientific">Spathaspora passalidarum (strain NRRL Y-27907 / 11-Y1)</name>
    <dbReference type="NCBI Taxonomy" id="619300"/>
    <lineage>
        <taxon>Eukaryota</taxon>
        <taxon>Fungi</taxon>
        <taxon>Dikarya</taxon>
        <taxon>Ascomycota</taxon>
        <taxon>Saccharomycotina</taxon>
        <taxon>Pichiomycetes</taxon>
        <taxon>Debaryomycetaceae</taxon>
        <taxon>Spathaspora</taxon>
    </lineage>
</organism>
<gene>
    <name evidence="2" type="ORF">SPAPADRAFT_156191</name>
</gene>
<dbReference type="RefSeq" id="XP_007376883.1">
    <property type="nucleotide sequence ID" value="XM_007376821.1"/>
</dbReference>
<evidence type="ECO:0000313" key="3">
    <source>
        <dbReference type="Proteomes" id="UP000000709"/>
    </source>
</evidence>
<sequence length="281" mass="33056">MREQSQPIEERIRLRSPEQTHSFSKSQRDEIKDSLQSKKNHWLNLSKSTKSKADSCKNEFLSIIINIDSILLKIVSFDFDERSKIVSEVLPSERSWKLLDQEINGLISRIEKYSKLVKEKIIFEFLKILVCILFQARAIILKRINSILTNVIDSYIKKNDDRLNTKIIELQQLALSNNTLILEHFMNSRPSFINTSIPLRFPSTWFNKSLSLEIPQRDYNLKNFDNNIKPTNQVYYLPFGVYTNMNEFTAFLFNIMNEFIDIYNKYNSSNSINYKLQCGLS</sequence>
<dbReference type="KEGG" id="spaa:SPAPADRAFT_156191"/>
<feature type="compositionally biased region" description="Basic and acidic residues" evidence="1">
    <location>
        <begin position="1"/>
        <end position="18"/>
    </location>
</feature>
<keyword evidence="3" id="KW-1185">Reference proteome</keyword>
<feature type="region of interest" description="Disordered" evidence="1">
    <location>
        <begin position="1"/>
        <end position="32"/>
    </location>
</feature>
<dbReference type="OMA" id="IMNEFID"/>
<proteinExistence type="predicted"/>
<dbReference type="EMBL" id="GL996504">
    <property type="protein sequence ID" value="EGW30850.1"/>
    <property type="molecule type" value="Genomic_DNA"/>
</dbReference>
<dbReference type="GeneID" id="18871045"/>
<evidence type="ECO:0000313" key="2">
    <source>
        <dbReference type="EMBL" id="EGW30850.1"/>
    </source>
</evidence>
<protein>
    <submittedName>
        <fullName evidence="2">Uncharacterized protein</fullName>
    </submittedName>
</protein>